<evidence type="ECO:0000313" key="2">
    <source>
        <dbReference type="Proteomes" id="UP000494245"/>
    </source>
</evidence>
<gene>
    <name evidence="1" type="ORF">NNJEOMEG_02159</name>
</gene>
<proteinExistence type="predicted"/>
<dbReference type="AlphaFoldDB" id="A0A6V8LWZ1"/>
<sequence>MHALHHAPDLTKPEQARRVARSLGLGEAALNEVDFDDLFVSEDVLKTLHGLAMDILRESRDAPIISAYWVDDSRELLLCADAGSDLHLVRVPGKHWSVRPAESH</sequence>
<keyword evidence="2" id="KW-1185">Reference proteome</keyword>
<name>A0A6V8LWZ1_9BACT</name>
<evidence type="ECO:0000313" key="1">
    <source>
        <dbReference type="EMBL" id="GFK94316.1"/>
    </source>
</evidence>
<reference evidence="1 2" key="1">
    <citation type="submission" date="2020-04" db="EMBL/GenBank/DDBJ databases">
        <authorList>
            <consortium name="Desulfovibrio sp. FSS-1 genome sequencing consortium"/>
            <person name="Shimoshige H."/>
            <person name="Kobayashi H."/>
            <person name="Maekawa T."/>
        </authorList>
    </citation>
    <scope>NUCLEOTIDE SEQUENCE [LARGE SCALE GENOMIC DNA]</scope>
    <source>
        <strain evidence="1 2">SIID29052-01</strain>
    </source>
</reference>
<protein>
    <submittedName>
        <fullName evidence="1">Uncharacterized protein</fullName>
    </submittedName>
</protein>
<dbReference type="Proteomes" id="UP000494245">
    <property type="component" value="Unassembled WGS sequence"/>
</dbReference>
<comment type="caution">
    <text evidence="1">The sequence shown here is derived from an EMBL/GenBank/DDBJ whole genome shotgun (WGS) entry which is preliminary data.</text>
</comment>
<dbReference type="EMBL" id="BLTE01000009">
    <property type="protein sequence ID" value="GFK94316.1"/>
    <property type="molecule type" value="Genomic_DNA"/>
</dbReference>
<dbReference type="RefSeq" id="WP_173084273.1">
    <property type="nucleotide sequence ID" value="NZ_BLTE01000009.1"/>
</dbReference>
<accession>A0A6V8LWZ1</accession>
<organism evidence="1 2">
    <name type="scientific">Fundidesulfovibrio magnetotacticus</name>
    <dbReference type="NCBI Taxonomy" id="2730080"/>
    <lineage>
        <taxon>Bacteria</taxon>
        <taxon>Pseudomonadati</taxon>
        <taxon>Thermodesulfobacteriota</taxon>
        <taxon>Desulfovibrionia</taxon>
        <taxon>Desulfovibrionales</taxon>
        <taxon>Desulfovibrionaceae</taxon>
        <taxon>Fundidesulfovibrio</taxon>
    </lineage>
</organism>
<reference evidence="1 2" key="2">
    <citation type="submission" date="2020-05" db="EMBL/GenBank/DDBJ databases">
        <title>Draft genome sequence of Desulfovibrio sp. strainFSS-1.</title>
        <authorList>
            <person name="Shimoshige H."/>
            <person name="Kobayashi H."/>
            <person name="Maekawa T."/>
        </authorList>
    </citation>
    <scope>NUCLEOTIDE SEQUENCE [LARGE SCALE GENOMIC DNA]</scope>
    <source>
        <strain evidence="1 2">SIID29052-01</strain>
    </source>
</reference>